<reference evidence="1 2" key="1">
    <citation type="submission" date="2018-04" db="EMBL/GenBank/DDBJ databases">
        <title>The genome of golden apple snail Pomacea canaliculata provides insight into stress tolerance and invasive adaptation.</title>
        <authorList>
            <person name="Liu C."/>
            <person name="Liu B."/>
            <person name="Ren Y."/>
            <person name="Zhang Y."/>
            <person name="Wang H."/>
            <person name="Li S."/>
            <person name="Jiang F."/>
            <person name="Yin L."/>
            <person name="Zhang G."/>
            <person name="Qian W."/>
            <person name="Fan W."/>
        </authorList>
    </citation>
    <scope>NUCLEOTIDE SEQUENCE [LARGE SCALE GENOMIC DNA]</scope>
    <source>
        <strain evidence="1">SZHN2017</strain>
        <tissue evidence="1">Muscle</tissue>
    </source>
</reference>
<evidence type="ECO:0000313" key="1">
    <source>
        <dbReference type="EMBL" id="PVD34519.1"/>
    </source>
</evidence>
<gene>
    <name evidence="1" type="ORF">C0Q70_05794</name>
</gene>
<organism evidence="1 2">
    <name type="scientific">Pomacea canaliculata</name>
    <name type="common">Golden apple snail</name>
    <dbReference type="NCBI Taxonomy" id="400727"/>
    <lineage>
        <taxon>Eukaryota</taxon>
        <taxon>Metazoa</taxon>
        <taxon>Spiralia</taxon>
        <taxon>Lophotrochozoa</taxon>
        <taxon>Mollusca</taxon>
        <taxon>Gastropoda</taxon>
        <taxon>Caenogastropoda</taxon>
        <taxon>Architaenioglossa</taxon>
        <taxon>Ampullarioidea</taxon>
        <taxon>Ampullariidae</taxon>
        <taxon>Pomacea</taxon>
    </lineage>
</organism>
<protein>
    <submittedName>
        <fullName evidence="1">Uncharacterized protein</fullName>
    </submittedName>
</protein>
<proteinExistence type="predicted"/>
<dbReference type="AlphaFoldDB" id="A0A2T7PM73"/>
<accession>A0A2T7PM73</accession>
<dbReference type="EMBL" id="PZQS01000003">
    <property type="protein sequence ID" value="PVD34519.1"/>
    <property type="molecule type" value="Genomic_DNA"/>
</dbReference>
<keyword evidence="2" id="KW-1185">Reference proteome</keyword>
<evidence type="ECO:0000313" key="2">
    <source>
        <dbReference type="Proteomes" id="UP000245119"/>
    </source>
</evidence>
<dbReference type="Proteomes" id="UP000245119">
    <property type="component" value="Linkage Group LG3"/>
</dbReference>
<name>A0A2T7PM73_POMCA</name>
<comment type="caution">
    <text evidence="1">The sequence shown here is derived from an EMBL/GenBank/DDBJ whole genome shotgun (WGS) entry which is preliminary data.</text>
</comment>
<sequence length="120" mass="13182">MTVVCWETNVAPDANGGCQLKEVVAGSDVQCVYRHERGRKDTKGATEGLPAVYLLYFHLSPALANTFFPSSGWKMEIGSMYTCARKGVRMCIIVKVKLAGNFEDNSEIRISARSSGYSTH</sequence>